<dbReference type="RefSeq" id="WP_175395079.1">
    <property type="nucleotide sequence ID" value="NZ_JABMCB010000169.1"/>
</dbReference>
<proteinExistence type="predicted"/>
<evidence type="ECO:0000256" key="9">
    <source>
        <dbReference type="PROSITE-ProRule" id="PRU01248"/>
    </source>
</evidence>
<evidence type="ECO:0000256" key="3">
    <source>
        <dbReference type="ARBA" id="ARBA00022618"/>
    </source>
</evidence>
<dbReference type="GO" id="GO:0051301">
    <property type="term" value="P:cell division"/>
    <property type="evidence" value="ECO:0007669"/>
    <property type="project" value="UniProtKB-KW"/>
</dbReference>
<evidence type="ECO:0000256" key="5">
    <source>
        <dbReference type="ARBA" id="ARBA00022908"/>
    </source>
</evidence>
<evidence type="ECO:0000256" key="1">
    <source>
        <dbReference type="ARBA" id="ARBA00004496"/>
    </source>
</evidence>
<feature type="domain" description="Tyr recombinase" evidence="10">
    <location>
        <begin position="148"/>
        <end position="345"/>
    </location>
</feature>
<comment type="caution">
    <text evidence="12">The sequence shown here is derived from an EMBL/GenBank/DDBJ whole genome shotgun (WGS) entry which is preliminary data.</text>
</comment>
<dbReference type="InterPro" id="IPR010998">
    <property type="entry name" value="Integrase_recombinase_N"/>
</dbReference>
<evidence type="ECO:0000256" key="2">
    <source>
        <dbReference type="ARBA" id="ARBA00022490"/>
    </source>
</evidence>
<dbReference type="PANTHER" id="PTHR30349:SF77">
    <property type="entry name" value="TYROSINE RECOMBINASE XERC"/>
    <property type="match status" value="1"/>
</dbReference>
<keyword evidence="5" id="KW-0229">DNA integration</keyword>
<keyword evidence="8" id="KW-0131">Cell cycle</keyword>
<dbReference type="EMBL" id="JABMCB010000169">
    <property type="protein sequence ID" value="NUU75232.1"/>
    <property type="molecule type" value="Genomic_DNA"/>
</dbReference>
<dbReference type="AlphaFoldDB" id="A0A7Y6ESS2"/>
<organism evidence="12 13">
    <name type="scientific">Paenibacillus xylanilyticus</name>
    <dbReference type="NCBI Taxonomy" id="248903"/>
    <lineage>
        <taxon>Bacteria</taxon>
        <taxon>Bacillati</taxon>
        <taxon>Bacillota</taxon>
        <taxon>Bacilli</taxon>
        <taxon>Bacillales</taxon>
        <taxon>Paenibacillaceae</taxon>
        <taxon>Paenibacillus</taxon>
    </lineage>
</organism>
<feature type="domain" description="Core-binding (CB)" evidence="11">
    <location>
        <begin position="17"/>
        <end position="114"/>
    </location>
</feature>
<dbReference type="InterPro" id="IPR002104">
    <property type="entry name" value="Integrase_catalytic"/>
</dbReference>
<evidence type="ECO:0000259" key="10">
    <source>
        <dbReference type="PROSITE" id="PS51898"/>
    </source>
</evidence>
<evidence type="ECO:0000259" key="11">
    <source>
        <dbReference type="PROSITE" id="PS51900"/>
    </source>
</evidence>
<name>A0A7Y6ESS2_9BACL</name>
<gene>
    <name evidence="12" type="ORF">HP552_08305</name>
</gene>
<dbReference type="Proteomes" id="UP000526125">
    <property type="component" value="Unassembled WGS sequence"/>
</dbReference>
<evidence type="ECO:0000313" key="12">
    <source>
        <dbReference type="EMBL" id="NUU75232.1"/>
    </source>
</evidence>
<dbReference type="PROSITE" id="PS51898">
    <property type="entry name" value="TYR_RECOMBINASE"/>
    <property type="match status" value="1"/>
</dbReference>
<dbReference type="InterPro" id="IPR011010">
    <property type="entry name" value="DNA_brk_join_enz"/>
</dbReference>
<dbReference type="GO" id="GO:0005737">
    <property type="term" value="C:cytoplasm"/>
    <property type="evidence" value="ECO:0007669"/>
    <property type="project" value="UniProtKB-SubCell"/>
</dbReference>
<dbReference type="GO" id="GO:0007059">
    <property type="term" value="P:chromosome segregation"/>
    <property type="evidence" value="ECO:0007669"/>
    <property type="project" value="UniProtKB-KW"/>
</dbReference>
<keyword evidence="2" id="KW-0963">Cytoplasm</keyword>
<reference evidence="12 13" key="1">
    <citation type="submission" date="2020-05" db="EMBL/GenBank/DDBJ databases">
        <title>Genome Sequencing of Type Strains.</title>
        <authorList>
            <person name="Lemaire J.F."/>
            <person name="Inderbitzin P."/>
            <person name="Gregorio O.A."/>
            <person name="Collins S.B."/>
            <person name="Wespe N."/>
            <person name="Knight-Connoni V."/>
        </authorList>
    </citation>
    <scope>NUCLEOTIDE SEQUENCE [LARGE SCALE GENOMIC DNA]</scope>
    <source>
        <strain evidence="12 13">LMG 21957</strain>
    </source>
</reference>
<dbReference type="Gene3D" id="1.10.150.130">
    <property type="match status" value="1"/>
</dbReference>
<evidence type="ECO:0000256" key="4">
    <source>
        <dbReference type="ARBA" id="ARBA00022829"/>
    </source>
</evidence>
<comment type="subcellular location">
    <subcellularLocation>
        <location evidence="1">Cytoplasm</location>
    </subcellularLocation>
</comment>
<evidence type="ECO:0000256" key="8">
    <source>
        <dbReference type="ARBA" id="ARBA00023306"/>
    </source>
</evidence>
<keyword evidence="4" id="KW-0159">Chromosome partition</keyword>
<dbReference type="InterPro" id="IPR050090">
    <property type="entry name" value="Tyrosine_recombinase_XerCD"/>
</dbReference>
<dbReference type="PROSITE" id="PS51900">
    <property type="entry name" value="CB"/>
    <property type="match status" value="1"/>
</dbReference>
<accession>A0A7Y6ESS2</accession>
<evidence type="ECO:0000256" key="6">
    <source>
        <dbReference type="ARBA" id="ARBA00023125"/>
    </source>
</evidence>
<evidence type="ECO:0000256" key="7">
    <source>
        <dbReference type="ARBA" id="ARBA00023172"/>
    </source>
</evidence>
<keyword evidence="3" id="KW-0132">Cell division</keyword>
<dbReference type="InterPro" id="IPR044068">
    <property type="entry name" value="CB"/>
</dbReference>
<dbReference type="Pfam" id="PF00589">
    <property type="entry name" value="Phage_integrase"/>
    <property type="match status" value="1"/>
</dbReference>
<sequence>MKVQESRDLALLSELIDELPLAVKCFIEHKLDHDRSPSSLLEYTRDFRIFFGWIAPNLWPFVATEKELTLDMFNDITREHVQEFADYLTTSRNLQYKSLVRKFHSLRSLFTYLHLRFEYNETPILKRNVFATFIMERPSNNIEVARQLQNKILRLNEIPAFVKFVQEGVIEQNNVQAQWFHNLNRARDVSIVTLLLESGVMVSDIVNLDLDDISLQEGYIIVTRQQASVRTKHRIMFGYNAKTYLYDYLKVRTDTYAPQSGERALFLAKPNGETQGKRISKRAIQAMVKKYALKFGASEVTVRQLTHSFGVQYAATNTVRNMKQQLAQRNIDSLEKYLILPSLID</sequence>
<protein>
    <submittedName>
        <fullName evidence="12">Tyrosine-type recombinase/integrase</fullName>
    </submittedName>
</protein>
<dbReference type="SUPFAM" id="SSF56349">
    <property type="entry name" value="DNA breaking-rejoining enzymes"/>
    <property type="match status" value="1"/>
</dbReference>
<dbReference type="Gene3D" id="1.10.443.10">
    <property type="entry name" value="Intergrase catalytic core"/>
    <property type="match status" value="1"/>
</dbReference>
<keyword evidence="6 9" id="KW-0238">DNA-binding</keyword>
<dbReference type="GO" id="GO:0015074">
    <property type="term" value="P:DNA integration"/>
    <property type="evidence" value="ECO:0007669"/>
    <property type="project" value="UniProtKB-KW"/>
</dbReference>
<dbReference type="InterPro" id="IPR013762">
    <property type="entry name" value="Integrase-like_cat_sf"/>
</dbReference>
<dbReference type="GO" id="GO:0003677">
    <property type="term" value="F:DNA binding"/>
    <property type="evidence" value="ECO:0007669"/>
    <property type="project" value="UniProtKB-UniRule"/>
</dbReference>
<keyword evidence="7" id="KW-0233">DNA recombination</keyword>
<dbReference type="PANTHER" id="PTHR30349">
    <property type="entry name" value="PHAGE INTEGRASE-RELATED"/>
    <property type="match status" value="1"/>
</dbReference>
<evidence type="ECO:0000313" key="13">
    <source>
        <dbReference type="Proteomes" id="UP000526125"/>
    </source>
</evidence>
<keyword evidence="13" id="KW-1185">Reference proteome</keyword>
<dbReference type="GO" id="GO:0006310">
    <property type="term" value="P:DNA recombination"/>
    <property type="evidence" value="ECO:0007669"/>
    <property type="project" value="UniProtKB-KW"/>
</dbReference>